<gene>
    <name evidence="1" type="ORF">FHU40_004373</name>
</gene>
<comment type="caution">
    <text evidence="1">The sequence shown here is derived from an EMBL/GenBank/DDBJ whole genome shotgun (WGS) entry which is preliminary data.</text>
</comment>
<proteinExistence type="predicted"/>
<reference evidence="1 2" key="1">
    <citation type="submission" date="2020-08" db="EMBL/GenBank/DDBJ databases">
        <title>Sequencing the genomes of 1000 actinobacteria strains.</title>
        <authorList>
            <person name="Klenk H.-P."/>
        </authorList>
    </citation>
    <scope>NUCLEOTIDE SEQUENCE [LARGE SCALE GENOMIC DNA]</scope>
    <source>
        <strain evidence="1 2">DSM 105498</strain>
    </source>
</reference>
<protein>
    <submittedName>
        <fullName evidence="1">Uncharacterized protein</fullName>
    </submittedName>
</protein>
<dbReference type="EMBL" id="JACHWR010000003">
    <property type="protein sequence ID" value="MBB3044536.1"/>
    <property type="molecule type" value="Genomic_DNA"/>
</dbReference>
<dbReference type="Proteomes" id="UP000589626">
    <property type="component" value="Unassembled WGS sequence"/>
</dbReference>
<keyword evidence="2" id="KW-1185">Reference proteome</keyword>
<accession>A0A7W4Z452</accession>
<evidence type="ECO:0000313" key="2">
    <source>
        <dbReference type="Proteomes" id="UP000589626"/>
    </source>
</evidence>
<organism evidence="1 2">
    <name type="scientific">Nocardioides soli</name>
    <dbReference type="NCBI Taxonomy" id="1036020"/>
    <lineage>
        <taxon>Bacteria</taxon>
        <taxon>Bacillati</taxon>
        <taxon>Actinomycetota</taxon>
        <taxon>Actinomycetes</taxon>
        <taxon>Propionibacteriales</taxon>
        <taxon>Nocardioidaceae</taxon>
        <taxon>Nocardioides</taxon>
    </lineage>
</organism>
<dbReference type="AlphaFoldDB" id="A0A7W4Z452"/>
<evidence type="ECO:0000313" key="1">
    <source>
        <dbReference type="EMBL" id="MBB3044536.1"/>
    </source>
</evidence>
<sequence length="442" mass="46499">MDESTYDDEDGPVLARSFVVRALLEQPNLVANGRRFGRPRRGAPQWHGYVTDAETGDRLAWTRPQDVARFIERRLEQSGPGPAAVERLEPGAPGVPGVPGEPGAPGVRLRGLAMAAPALTDVVTDMLTVLGQRLPPAAGAVPAPNVTLERVRERLVGLGNHTGAEPTGTLGVRTVRGGRLDARVRFQVWATTASDVDAAVQTLHTALLDDRDELKQAGFLQLAAADTTLAGEEASVPGWRKATSYDVLYEYRYVDSDDAQSLIVRIPVSTDPEESPSPVREVESITDEMVRWDQDGASPLEVRGPGIVTRLSALVFVPGPALGGTVTFTRSSGGGGPVAHLPTLAAFLDATSGAEPAETDADVQLDPAAAFAGLGAAGPGLTIGDWDADAVTDVYAGFDRRLDEPIILTGAADRFTVTYAPPAGPATGLDQTAVVYLRANPP</sequence>
<dbReference type="RefSeq" id="WP_183594398.1">
    <property type="nucleotide sequence ID" value="NZ_JACHWR010000003.1"/>
</dbReference>
<name>A0A7W4Z452_9ACTN</name>